<dbReference type="GO" id="GO:0008360">
    <property type="term" value="P:regulation of cell shape"/>
    <property type="evidence" value="ECO:0007669"/>
    <property type="project" value="UniProtKB-UniRule"/>
</dbReference>
<keyword evidence="10" id="KW-1185">Reference proteome</keyword>
<dbReference type="GO" id="GO:0018104">
    <property type="term" value="P:peptidoglycan-protein cross-linking"/>
    <property type="evidence" value="ECO:0007669"/>
    <property type="project" value="TreeGrafter"/>
</dbReference>
<dbReference type="Pfam" id="PF03734">
    <property type="entry name" value="YkuD"/>
    <property type="match status" value="1"/>
</dbReference>
<dbReference type="Proteomes" id="UP000243528">
    <property type="component" value="Unassembled WGS sequence"/>
</dbReference>
<dbReference type="UniPathway" id="UPA00219"/>
<organism evidence="9 10">
    <name type="scientific">Haloactinopolyspora alba</name>
    <dbReference type="NCBI Taxonomy" id="648780"/>
    <lineage>
        <taxon>Bacteria</taxon>
        <taxon>Bacillati</taxon>
        <taxon>Actinomycetota</taxon>
        <taxon>Actinomycetes</taxon>
        <taxon>Jiangellales</taxon>
        <taxon>Jiangellaceae</taxon>
        <taxon>Haloactinopolyspora</taxon>
    </lineage>
</organism>
<evidence type="ECO:0000256" key="2">
    <source>
        <dbReference type="ARBA" id="ARBA00022679"/>
    </source>
</evidence>
<dbReference type="Pfam" id="PF01471">
    <property type="entry name" value="PG_binding_1"/>
    <property type="match status" value="2"/>
</dbReference>
<keyword evidence="5 6" id="KW-0961">Cell wall biogenesis/degradation</keyword>
<evidence type="ECO:0000256" key="6">
    <source>
        <dbReference type="PROSITE-ProRule" id="PRU01373"/>
    </source>
</evidence>
<name>A0A2P8DZ26_9ACTN</name>
<keyword evidence="3 6" id="KW-0133">Cell shape</keyword>
<feature type="active site" description="Proton donor/acceptor" evidence="6">
    <location>
        <position position="329"/>
    </location>
</feature>
<dbReference type="PANTHER" id="PTHR30582">
    <property type="entry name" value="L,D-TRANSPEPTIDASE"/>
    <property type="match status" value="1"/>
</dbReference>
<dbReference type="Gene3D" id="2.40.440.10">
    <property type="entry name" value="L,D-transpeptidase catalytic domain-like"/>
    <property type="match status" value="1"/>
</dbReference>
<dbReference type="PROSITE" id="PS52029">
    <property type="entry name" value="LD_TPASE"/>
    <property type="match status" value="1"/>
</dbReference>
<dbReference type="InterPro" id="IPR036366">
    <property type="entry name" value="PGBDSf"/>
</dbReference>
<keyword evidence="9" id="KW-0378">Hydrolase</keyword>
<evidence type="ECO:0000256" key="3">
    <source>
        <dbReference type="ARBA" id="ARBA00022960"/>
    </source>
</evidence>
<dbReference type="PANTHER" id="PTHR30582:SF33">
    <property type="entry name" value="EXPORTED PROTEIN"/>
    <property type="match status" value="1"/>
</dbReference>
<dbReference type="CDD" id="cd16913">
    <property type="entry name" value="YkuD_like"/>
    <property type="match status" value="1"/>
</dbReference>
<feature type="domain" description="L,D-TPase catalytic" evidence="8">
    <location>
        <begin position="259"/>
        <end position="371"/>
    </location>
</feature>
<dbReference type="OrthoDB" id="8887048at2"/>
<comment type="caution">
    <text evidence="9">The sequence shown here is derived from an EMBL/GenBank/DDBJ whole genome shotgun (WGS) entry which is preliminary data.</text>
</comment>
<feature type="region of interest" description="Disordered" evidence="7">
    <location>
        <begin position="147"/>
        <end position="168"/>
    </location>
</feature>
<evidence type="ECO:0000259" key="8">
    <source>
        <dbReference type="PROSITE" id="PS52029"/>
    </source>
</evidence>
<dbReference type="GO" id="GO:0005576">
    <property type="term" value="C:extracellular region"/>
    <property type="evidence" value="ECO:0007669"/>
    <property type="project" value="TreeGrafter"/>
</dbReference>
<evidence type="ECO:0000256" key="1">
    <source>
        <dbReference type="ARBA" id="ARBA00004752"/>
    </source>
</evidence>
<sequence>MALFAAAAVVAGIVGLDRFGSDEPAAASPALDNQSGTGRVEQTPSDTPTPAGPPTTTASPTPTPTKTPTPTPTPTALIPAGSSGDDVRELQARLKQIQWYEPDITGQYDEVTVEAVEGFQAKRGLPETGDVDEETWDRLLDMTREPTDDEKHNRLTPGPTIIGPGDSGDDVRELQARLRQIGWFSGDITPNYGDVTRDSVAGFQTKRGFPSTGKVDQRTWDRLVEMTREPTDDELHNREPEADDDESAAALDPRCTTGRVLCIDKSTQSLRWVVDGEVQMTMDVRFGAEMTPTREGAFQVNFKSRDHVSSLYDTAMPYAMFFSGGQAVHYSPDFAANGYNGASHGCVNVRDKSAIISLFDQVNAGDKVIVYWS</sequence>
<accession>A0A2P8DZ26</accession>
<dbReference type="InterPro" id="IPR005490">
    <property type="entry name" value="LD_TPept_cat_dom"/>
</dbReference>
<evidence type="ECO:0000256" key="5">
    <source>
        <dbReference type="ARBA" id="ARBA00023316"/>
    </source>
</evidence>
<evidence type="ECO:0000256" key="7">
    <source>
        <dbReference type="SAM" id="MobiDB-lite"/>
    </source>
</evidence>
<feature type="compositionally biased region" description="Low complexity" evidence="7">
    <location>
        <begin position="43"/>
        <end position="60"/>
    </location>
</feature>
<keyword evidence="4 6" id="KW-0573">Peptidoglycan synthesis</keyword>
<dbReference type="GO" id="GO:0071972">
    <property type="term" value="F:peptidoglycan L,D-transpeptidase activity"/>
    <property type="evidence" value="ECO:0007669"/>
    <property type="project" value="TreeGrafter"/>
</dbReference>
<gene>
    <name evidence="9" type="ORF">CLV30_110126</name>
</gene>
<feature type="region of interest" description="Disordered" evidence="7">
    <location>
        <begin position="228"/>
        <end position="250"/>
    </location>
</feature>
<evidence type="ECO:0000256" key="4">
    <source>
        <dbReference type="ARBA" id="ARBA00022984"/>
    </source>
</evidence>
<dbReference type="Gene3D" id="1.10.101.10">
    <property type="entry name" value="PGBD-like superfamily/PGBD"/>
    <property type="match status" value="2"/>
</dbReference>
<feature type="compositionally biased region" description="Pro residues" evidence="7">
    <location>
        <begin position="61"/>
        <end position="73"/>
    </location>
</feature>
<reference evidence="9 10" key="1">
    <citation type="submission" date="2018-03" db="EMBL/GenBank/DDBJ databases">
        <title>Genomic Encyclopedia of Archaeal and Bacterial Type Strains, Phase II (KMG-II): from individual species to whole genera.</title>
        <authorList>
            <person name="Goeker M."/>
        </authorList>
    </citation>
    <scope>NUCLEOTIDE SEQUENCE [LARGE SCALE GENOMIC DNA]</scope>
    <source>
        <strain evidence="9 10">DSM 45211</strain>
    </source>
</reference>
<feature type="active site" description="Nucleophile" evidence="6">
    <location>
        <position position="346"/>
    </location>
</feature>
<protein>
    <submittedName>
        <fullName evidence="9">Peptidoglycan hydrolase-like protein with peptidoglycan-binding domain</fullName>
    </submittedName>
</protein>
<feature type="region of interest" description="Disordered" evidence="7">
    <location>
        <begin position="19"/>
        <end position="84"/>
    </location>
</feature>
<dbReference type="GO" id="GO:0071555">
    <property type="term" value="P:cell wall organization"/>
    <property type="evidence" value="ECO:0007669"/>
    <property type="project" value="UniProtKB-UniRule"/>
</dbReference>
<dbReference type="GO" id="GO:0016740">
    <property type="term" value="F:transferase activity"/>
    <property type="evidence" value="ECO:0007669"/>
    <property type="project" value="UniProtKB-KW"/>
</dbReference>
<feature type="compositionally biased region" description="Basic and acidic residues" evidence="7">
    <location>
        <begin position="228"/>
        <end position="240"/>
    </location>
</feature>
<dbReference type="EMBL" id="PYGE01000010">
    <property type="protein sequence ID" value="PSL02473.1"/>
    <property type="molecule type" value="Genomic_DNA"/>
</dbReference>
<comment type="pathway">
    <text evidence="1 6">Cell wall biogenesis; peptidoglycan biosynthesis.</text>
</comment>
<keyword evidence="2" id="KW-0808">Transferase</keyword>
<dbReference type="InterPro" id="IPR002477">
    <property type="entry name" value="Peptidoglycan-bd-like"/>
</dbReference>
<evidence type="ECO:0000313" key="10">
    <source>
        <dbReference type="Proteomes" id="UP000243528"/>
    </source>
</evidence>
<dbReference type="InterPro" id="IPR038063">
    <property type="entry name" value="Transpep_catalytic_dom"/>
</dbReference>
<dbReference type="InterPro" id="IPR050979">
    <property type="entry name" value="LD-transpeptidase"/>
</dbReference>
<feature type="compositionally biased region" description="Polar residues" evidence="7">
    <location>
        <begin position="31"/>
        <end position="42"/>
    </location>
</feature>
<dbReference type="SUPFAM" id="SSF141523">
    <property type="entry name" value="L,D-transpeptidase catalytic domain-like"/>
    <property type="match status" value="1"/>
</dbReference>
<evidence type="ECO:0000313" key="9">
    <source>
        <dbReference type="EMBL" id="PSL02473.1"/>
    </source>
</evidence>
<proteinExistence type="predicted"/>
<dbReference type="SUPFAM" id="SSF47090">
    <property type="entry name" value="PGBD-like"/>
    <property type="match status" value="2"/>
</dbReference>
<dbReference type="AlphaFoldDB" id="A0A2P8DZ26"/>
<dbReference type="InterPro" id="IPR036365">
    <property type="entry name" value="PGBD-like_sf"/>
</dbReference>